<keyword evidence="4" id="KW-0677">Repeat</keyword>
<feature type="domain" description="TNase-like" evidence="8">
    <location>
        <begin position="2"/>
        <end position="148"/>
    </location>
</feature>
<feature type="coiled-coil region" evidence="6">
    <location>
        <begin position="117"/>
        <end position="144"/>
    </location>
</feature>
<dbReference type="InterPro" id="IPR016685">
    <property type="entry name" value="Silence_cplx_Nase-comp_TudorSN"/>
</dbReference>
<dbReference type="CDD" id="cd00175">
    <property type="entry name" value="SNc"/>
    <property type="match status" value="1"/>
</dbReference>
<evidence type="ECO:0000313" key="10">
    <source>
        <dbReference type="Proteomes" id="UP000278143"/>
    </source>
</evidence>
<dbReference type="PROSITE" id="PS50830">
    <property type="entry name" value="TNASE_3"/>
    <property type="match status" value="4"/>
</dbReference>
<dbReference type="Pfam" id="PF00567">
    <property type="entry name" value="TUDOR"/>
    <property type="match status" value="1"/>
</dbReference>
<dbReference type="PANTHER" id="PTHR12302:SF2">
    <property type="entry name" value="STAPHYLOCOCCAL NUCLEASE DOMAIN-CONTAINING PROTEIN 1"/>
    <property type="match status" value="1"/>
</dbReference>
<dbReference type="Gene3D" id="2.40.50.90">
    <property type="match status" value="5"/>
</dbReference>
<evidence type="ECO:0000256" key="5">
    <source>
        <dbReference type="PIRNR" id="PIRNR017179"/>
    </source>
</evidence>
<evidence type="ECO:0008006" key="11">
    <source>
        <dbReference type="Google" id="ProtNLM"/>
    </source>
</evidence>
<dbReference type="FunFam" id="2.40.50.90:FF:000018">
    <property type="entry name" value="Ribonuclease"/>
    <property type="match status" value="1"/>
</dbReference>
<keyword evidence="2 5" id="KW-0963">Cytoplasm</keyword>
<evidence type="ECO:0000259" key="7">
    <source>
        <dbReference type="PROSITE" id="PS50304"/>
    </source>
</evidence>
<dbReference type="SMART" id="SM00333">
    <property type="entry name" value="TUDOR"/>
    <property type="match status" value="1"/>
</dbReference>
<evidence type="ECO:0000256" key="4">
    <source>
        <dbReference type="ARBA" id="ARBA00022737"/>
    </source>
</evidence>
<dbReference type="PIRSF" id="PIRSF017179">
    <property type="entry name" value="RISC-Tudor-SN"/>
    <property type="match status" value="1"/>
</dbReference>
<dbReference type="GO" id="GO:0031047">
    <property type="term" value="P:regulatory ncRNA-mediated gene silencing"/>
    <property type="evidence" value="ECO:0007669"/>
    <property type="project" value="UniProtKB-UniRule"/>
</dbReference>
<dbReference type="OrthoDB" id="10023235at2759"/>
<protein>
    <recommendedName>
        <fullName evidence="11">Staphylococcal nuclease domain-containing protein</fullName>
    </recommendedName>
</protein>
<dbReference type="Pfam" id="PF00565">
    <property type="entry name" value="SNase"/>
    <property type="match status" value="5"/>
</dbReference>
<dbReference type="GO" id="GO:0031332">
    <property type="term" value="C:RNAi effector complex"/>
    <property type="evidence" value="ECO:0007669"/>
    <property type="project" value="InterPro"/>
</dbReference>
<dbReference type="PROSITE" id="PS50304">
    <property type="entry name" value="TUDOR"/>
    <property type="match status" value="1"/>
</dbReference>
<evidence type="ECO:0000259" key="8">
    <source>
        <dbReference type="PROSITE" id="PS50830"/>
    </source>
</evidence>
<dbReference type="PANTHER" id="PTHR12302">
    <property type="entry name" value="EBNA2 BINDING PROTEIN P100"/>
    <property type="match status" value="1"/>
</dbReference>
<dbReference type="Proteomes" id="UP000278143">
    <property type="component" value="Unassembled WGS sequence"/>
</dbReference>
<dbReference type="FunFam" id="2.40.50.90:FF:000001">
    <property type="entry name" value="Staphylococcal nuclease domain-containing protein"/>
    <property type="match status" value="1"/>
</dbReference>
<evidence type="ECO:0000256" key="6">
    <source>
        <dbReference type="SAM" id="Coils"/>
    </source>
</evidence>
<dbReference type="SUPFAM" id="SSF63748">
    <property type="entry name" value="Tudor/PWWP/MBT"/>
    <property type="match status" value="1"/>
</dbReference>
<accession>A0A4P9YX50</accession>
<dbReference type="InterPro" id="IPR035437">
    <property type="entry name" value="SNase_OB-fold_sf"/>
</dbReference>
<comment type="subcellular location">
    <subcellularLocation>
        <location evidence="1 5">Cytoplasm</location>
    </subcellularLocation>
</comment>
<dbReference type="Gene3D" id="2.30.30.140">
    <property type="match status" value="1"/>
</dbReference>
<evidence type="ECO:0000256" key="3">
    <source>
        <dbReference type="ARBA" id="ARBA00022553"/>
    </source>
</evidence>
<keyword evidence="10" id="KW-1185">Reference proteome</keyword>
<sequence>MALNKAIVKCVLSGDTVILRGRPRPDAIPPERQLSLEKLSAPRMGRRDTDDEPFAFESREFLRRRLVGKEVSFQVTYTTQNGREYGRIFVGDETEPVNMACVRSGWCRVRDEAKRVRDDDSEEAAAAVAQLVALEEEAKAAQAGVWADAPRNTRHVRQQLTGDVRAFLEEHRGKAIDAIVEQVRDGSTLRVQLIYPGDGPNDWIHQYVVLLLSGIKAPVVRTGIPGVADTVEPFGEEARFFVESRLLQREVKVKLEGTNNQSLVGSVLHPAGNIAEALVAQGLARVVDWSIALCSNGPATLRAAERSAKEKRLRLWKDYVAKEKAAGASFNGIVSRIVSGDTLHIIPSGTSQERKLRLAGVRQPRASDEKEAGYLLEAKELLRKRFIGKQVQVTIDYVQPAQDNYEERECATVKHGSTNIAELLVARGLAGVIRYRKDDDNRASAYDQLLIAEDAATKAGRGIHSDKPKAIPRYTDASESAARANSHISAFKRSGKVNAVVEHVANAARFRLLIPKDNYKLTLVLAGVSAPRVARNASEKSEPYAQEALEFATRKCLQRDVQVEFEAVDKVGGFIGTLWLNDENYAVSLLEQGLARVHGYSADQSAHGRQLYAAEERAKHAQLNVIQHRLWLPFIWTGYDENKVVAEAEAAKAAAAADASIPAKVEELRVVVTDIGNAGQLAVQVVDDGARALEDLMARLSVHEQKADAPAQPYRPRNNELCMARFTEDNQWYRARVCRHVDGGKSLEVTYIDYGNSEVVPSERIRPLPTEFTKLPAQSKETTFAFIKVPSRDSDYGDEAYNVVRELVENTELVALVEAKSGSVLHCTFYHARLPAKQRQYERSLNAELLRQGYASVNSKASYARARASAIATLAAIQNNAKRSRNGMWEYGDVANDEDEY</sequence>
<dbReference type="InterPro" id="IPR002999">
    <property type="entry name" value="Tudor"/>
</dbReference>
<keyword evidence="3" id="KW-0597">Phosphoprotein</keyword>
<dbReference type="EMBL" id="KZ990109">
    <property type="protein sequence ID" value="RKP24646.1"/>
    <property type="molecule type" value="Genomic_DNA"/>
</dbReference>
<evidence type="ECO:0000256" key="2">
    <source>
        <dbReference type="ARBA" id="ARBA00022490"/>
    </source>
</evidence>
<evidence type="ECO:0000256" key="1">
    <source>
        <dbReference type="ARBA" id="ARBA00004496"/>
    </source>
</evidence>
<feature type="domain" description="TNase-like" evidence="8">
    <location>
        <begin position="495"/>
        <end position="628"/>
    </location>
</feature>
<dbReference type="SMART" id="SM00318">
    <property type="entry name" value="SNc"/>
    <property type="match status" value="4"/>
</dbReference>
<dbReference type="AlphaFoldDB" id="A0A4P9YX50"/>
<keyword evidence="6" id="KW-0175">Coiled coil</keyword>
<feature type="domain" description="Tudor" evidence="7">
    <location>
        <begin position="715"/>
        <end position="775"/>
    </location>
</feature>
<organism evidence="9 10">
    <name type="scientific">Syncephalis pseudoplumigaleata</name>
    <dbReference type="NCBI Taxonomy" id="1712513"/>
    <lineage>
        <taxon>Eukaryota</taxon>
        <taxon>Fungi</taxon>
        <taxon>Fungi incertae sedis</taxon>
        <taxon>Zoopagomycota</taxon>
        <taxon>Zoopagomycotina</taxon>
        <taxon>Zoopagomycetes</taxon>
        <taxon>Zoopagales</taxon>
        <taxon>Piptocephalidaceae</taxon>
        <taxon>Syncephalis</taxon>
    </lineage>
</organism>
<dbReference type="FunFam" id="2.40.50.90:FF:000010">
    <property type="entry name" value="Ribonuclease"/>
    <property type="match status" value="1"/>
</dbReference>
<dbReference type="GO" id="GO:0005829">
    <property type="term" value="C:cytosol"/>
    <property type="evidence" value="ECO:0007669"/>
    <property type="project" value="UniProtKB-UniRule"/>
</dbReference>
<evidence type="ECO:0000313" key="9">
    <source>
        <dbReference type="EMBL" id="RKP24646.1"/>
    </source>
</evidence>
<proteinExistence type="predicted"/>
<dbReference type="GO" id="GO:0006402">
    <property type="term" value="P:mRNA catabolic process"/>
    <property type="evidence" value="ECO:0007669"/>
    <property type="project" value="UniProtKB-UniRule"/>
</dbReference>
<dbReference type="InterPro" id="IPR016071">
    <property type="entry name" value="Staphylococal_nuclease_OB-fold"/>
</dbReference>
<dbReference type="GO" id="GO:0003723">
    <property type="term" value="F:RNA binding"/>
    <property type="evidence" value="ECO:0007669"/>
    <property type="project" value="UniProtKB-UniRule"/>
</dbReference>
<dbReference type="SUPFAM" id="SSF50199">
    <property type="entry name" value="Staphylococcal nuclease"/>
    <property type="match status" value="5"/>
</dbReference>
<dbReference type="FunFam" id="2.30.30.140:FF:000018">
    <property type="entry name" value="Serine/threonine-protein kinase 31"/>
    <property type="match status" value="1"/>
</dbReference>
<dbReference type="FunFam" id="2.40.50.90:FF:000002">
    <property type="entry name" value="Staphylococcal nuclease domain-containing protein"/>
    <property type="match status" value="1"/>
</dbReference>
<reference evidence="10" key="1">
    <citation type="journal article" date="2018" name="Nat. Microbiol.">
        <title>Leveraging single-cell genomics to expand the fungal tree of life.</title>
        <authorList>
            <person name="Ahrendt S.R."/>
            <person name="Quandt C.A."/>
            <person name="Ciobanu D."/>
            <person name="Clum A."/>
            <person name="Salamov A."/>
            <person name="Andreopoulos B."/>
            <person name="Cheng J.F."/>
            <person name="Woyke T."/>
            <person name="Pelin A."/>
            <person name="Henrissat B."/>
            <person name="Reynolds N.K."/>
            <person name="Benny G.L."/>
            <person name="Smith M.E."/>
            <person name="James T.Y."/>
            <person name="Grigoriev I.V."/>
        </authorList>
    </citation>
    <scope>NUCLEOTIDE SEQUENCE [LARGE SCALE GENOMIC DNA]</scope>
    <source>
        <strain evidence="10">Benny S71-1</strain>
    </source>
</reference>
<feature type="domain" description="TNase-like" evidence="8">
    <location>
        <begin position="174"/>
        <end position="318"/>
    </location>
</feature>
<name>A0A4P9YX50_9FUNG</name>
<dbReference type="GO" id="GO:0004518">
    <property type="term" value="F:nuclease activity"/>
    <property type="evidence" value="ECO:0007669"/>
    <property type="project" value="TreeGrafter"/>
</dbReference>
<gene>
    <name evidence="9" type="ORF">SYNPS1DRAFT_33172</name>
</gene>
<feature type="domain" description="TNase-like" evidence="8">
    <location>
        <begin position="328"/>
        <end position="466"/>
    </location>
</feature>
<dbReference type="GO" id="GO:0005634">
    <property type="term" value="C:nucleus"/>
    <property type="evidence" value="ECO:0007669"/>
    <property type="project" value="TreeGrafter"/>
</dbReference>